<keyword evidence="2" id="KW-1185">Reference proteome</keyword>
<dbReference type="AlphaFoldDB" id="A0A402C6Z2"/>
<proteinExistence type="predicted"/>
<reference evidence="1 2" key="1">
    <citation type="submission" date="2018-11" db="EMBL/GenBank/DDBJ databases">
        <title>Microbial catabolism of amino acid.</title>
        <authorList>
            <person name="Hibi M."/>
            <person name="Ogawa J."/>
        </authorList>
    </citation>
    <scope>NUCLEOTIDE SEQUENCE [LARGE SCALE GENOMIC DNA]</scope>
    <source>
        <strain evidence="1 2">C31-06</strain>
    </source>
</reference>
<organism evidence="1 2">
    <name type="scientific">Rhodococcus wratislaviensis</name>
    <name type="common">Tsukamurella wratislaviensis</name>
    <dbReference type="NCBI Taxonomy" id="44752"/>
    <lineage>
        <taxon>Bacteria</taxon>
        <taxon>Bacillati</taxon>
        <taxon>Actinomycetota</taxon>
        <taxon>Actinomycetes</taxon>
        <taxon>Mycobacteriales</taxon>
        <taxon>Nocardiaceae</taxon>
        <taxon>Rhodococcus</taxon>
    </lineage>
</organism>
<dbReference type="EMBL" id="BHYM01000025">
    <property type="protein sequence ID" value="GCE39297.1"/>
    <property type="molecule type" value="Genomic_DNA"/>
</dbReference>
<accession>A0A402C6Z2</accession>
<sequence length="68" mass="7500">MVEHPGFFLSQDNNAPCAIGEPLEHRSPSHFPTCSHETGCLVPVRRVSLRHYKQIASACSEGRSPEPT</sequence>
<evidence type="ECO:0000313" key="1">
    <source>
        <dbReference type="EMBL" id="GCE39297.1"/>
    </source>
</evidence>
<protein>
    <submittedName>
        <fullName evidence="1">Uncharacterized protein</fullName>
    </submittedName>
</protein>
<comment type="caution">
    <text evidence="1">The sequence shown here is derived from an EMBL/GenBank/DDBJ whole genome shotgun (WGS) entry which is preliminary data.</text>
</comment>
<dbReference type="Proteomes" id="UP000287519">
    <property type="component" value="Unassembled WGS sequence"/>
</dbReference>
<gene>
    <name evidence="1" type="ORF">Rhow_002821</name>
</gene>
<name>A0A402C6Z2_RHOWR</name>
<evidence type="ECO:0000313" key="2">
    <source>
        <dbReference type="Proteomes" id="UP000287519"/>
    </source>
</evidence>